<proteinExistence type="predicted"/>
<dbReference type="EMBL" id="LBVP01000007">
    <property type="protein sequence ID" value="KKQ89815.1"/>
    <property type="molecule type" value="Genomic_DNA"/>
</dbReference>
<accession>A0A0G0LPC0</accession>
<dbReference type="Gene3D" id="3.40.50.2000">
    <property type="entry name" value="Glycogen Phosphorylase B"/>
    <property type="match status" value="2"/>
</dbReference>
<evidence type="ECO:0000313" key="4">
    <source>
        <dbReference type="Proteomes" id="UP000034893"/>
    </source>
</evidence>
<dbReference type="InterPro" id="IPR001296">
    <property type="entry name" value="Glyco_trans_1"/>
</dbReference>
<organism evidence="3 4">
    <name type="scientific">Candidatus Curtissbacteria bacterium GW2011_GWC2_38_9</name>
    <dbReference type="NCBI Taxonomy" id="1618414"/>
    <lineage>
        <taxon>Bacteria</taxon>
        <taxon>Candidatus Curtissiibacteriota</taxon>
    </lineage>
</organism>
<evidence type="ECO:0000313" key="3">
    <source>
        <dbReference type="EMBL" id="KKQ89815.1"/>
    </source>
</evidence>
<dbReference type="CDD" id="cd03801">
    <property type="entry name" value="GT4_PimA-like"/>
    <property type="match status" value="1"/>
</dbReference>
<evidence type="ECO:0000259" key="2">
    <source>
        <dbReference type="Pfam" id="PF13439"/>
    </source>
</evidence>
<name>A0A0G0LPC0_9BACT</name>
<reference evidence="3 4" key="1">
    <citation type="journal article" date="2015" name="Nature">
        <title>rRNA introns, odd ribosomes, and small enigmatic genomes across a large radiation of phyla.</title>
        <authorList>
            <person name="Brown C.T."/>
            <person name="Hug L.A."/>
            <person name="Thomas B.C."/>
            <person name="Sharon I."/>
            <person name="Castelle C.J."/>
            <person name="Singh A."/>
            <person name="Wilkins M.J."/>
            <person name="Williams K.H."/>
            <person name="Banfield J.F."/>
        </authorList>
    </citation>
    <scope>NUCLEOTIDE SEQUENCE [LARGE SCALE GENOMIC DNA]</scope>
</reference>
<dbReference type="Proteomes" id="UP000034893">
    <property type="component" value="Unassembled WGS sequence"/>
</dbReference>
<dbReference type="InterPro" id="IPR028098">
    <property type="entry name" value="Glyco_trans_4-like_N"/>
</dbReference>
<gene>
    <name evidence="3" type="ORF">UT12_C0007G0012</name>
</gene>
<dbReference type="Pfam" id="PF13439">
    <property type="entry name" value="Glyco_transf_4"/>
    <property type="match status" value="1"/>
</dbReference>
<sequence length="413" mass="47837">MKVAFVIEYFLPFSAGGAEWSTFYIAKLLKEKNVKVVILTPNFGAPKEEILDGIKILRYPFYKRLTSTSTFPGNFAFTNPLWIFWSTLFLFFKLRKENPDIIHVQGKYSVPPAMLANIFLKKPVVATVRDYILVCNYGLCLFQRNKACNLKEYFFKDFRKYYQNYVENKKLTTLFLNLLYAVWGRFSRNFLKFFINRVDLIIAISHKVGSILKANGIVRPIKVIYNPYIFTNPNSRKKENFILFVGRLTYGKGLPILLEAYKKVRRKYPKTRLVIIGSGPLSQKVKEAAKVDKKISYLGHLEHSQVFAYYQKAKLVVVPSYWPDPLPRVGLEALSFATPVVFTKNTGLVEVIREGVFGYGSENDAKSLAKTIIKSLNRNSFLQKNIIQNYSELKNFNQKLVSEHLDIYRKLVR</sequence>
<feature type="domain" description="Glycosyltransferase subfamily 4-like N-terminal" evidence="2">
    <location>
        <begin position="16"/>
        <end position="227"/>
    </location>
</feature>
<dbReference type="Pfam" id="PF00534">
    <property type="entry name" value="Glycos_transf_1"/>
    <property type="match status" value="1"/>
</dbReference>
<dbReference type="SUPFAM" id="SSF53756">
    <property type="entry name" value="UDP-Glycosyltransferase/glycogen phosphorylase"/>
    <property type="match status" value="1"/>
</dbReference>
<keyword evidence="3" id="KW-0808">Transferase</keyword>
<dbReference type="AlphaFoldDB" id="A0A0G0LPC0"/>
<evidence type="ECO:0000259" key="1">
    <source>
        <dbReference type="Pfam" id="PF00534"/>
    </source>
</evidence>
<dbReference type="PANTHER" id="PTHR45947">
    <property type="entry name" value="SULFOQUINOVOSYL TRANSFERASE SQD2"/>
    <property type="match status" value="1"/>
</dbReference>
<dbReference type="PANTHER" id="PTHR45947:SF13">
    <property type="entry name" value="TRANSFERASE"/>
    <property type="match status" value="1"/>
</dbReference>
<comment type="caution">
    <text evidence="3">The sequence shown here is derived from an EMBL/GenBank/DDBJ whole genome shotgun (WGS) entry which is preliminary data.</text>
</comment>
<dbReference type="GO" id="GO:0016757">
    <property type="term" value="F:glycosyltransferase activity"/>
    <property type="evidence" value="ECO:0007669"/>
    <property type="project" value="InterPro"/>
</dbReference>
<feature type="domain" description="Glycosyl transferase family 1" evidence="1">
    <location>
        <begin position="232"/>
        <end position="389"/>
    </location>
</feature>
<dbReference type="InterPro" id="IPR050194">
    <property type="entry name" value="Glycosyltransferase_grp1"/>
</dbReference>
<protein>
    <submittedName>
        <fullName evidence="3">Glycosyltransferase</fullName>
    </submittedName>
</protein>